<keyword evidence="10" id="KW-1185">Reference proteome</keyword>
<feature type="transmembrane region" description="Helical" evidence="7">
    <location>
        <begin position="108"/>
        <end position="127"/>
    </location>
</feature>
<keyword evidence="6 7" id="KW-0472">Membrane</keyword>
<accession>A0A918WNH6</accession>
<comment type="similarity">
    <text evidence="2">Belongs to the peptidase S54 family.</text>
</comment>
<gene>
    <name evidence="9" type="ORF">GCM10007100_36730</name>
</gene>
<name>A0A918WNH6_9BACT</name>
<evidence type="ECO:0000256" key="6">
    <source>
        <dbReference type="ARBA" id="ARBA00023136"/>
    </source>
</evidence>
<dbReference type="Gene3D" id="1.20.1540.10">
    <property type="entry name" value="Rhomboid-like"/>
    <property type="match status" value="1"/>
</dbReference>
<evidence type="ECO:0000256" key="2">
    <source>
        <dbReference type="ARBA" id="ARBA00009045"/>
    </source>
</evidence>
<sequence>MVTTFVAQLISFGAMADAMAFPARIEAAWEHLRAGEATAADWQTFSTLLTAAFMHGGWDHILFNMLFLWIFAGLIVDLMGWRWMLGLFLATAIAGSIGDVILRSGSPVPALGASGAVMGFEGAYLGLAVRWKLPWPHIFPMAHPIPPARLGILAVVGFILDISGVVGPSTGVAHGAHLGGFITGLFLTSFVAPRPQALRSS</sequence>
<evidence type="ECO:0000313" key="10">
    <source>
        <dbReference type="Proteomes" id="UP000644507"/>
    </source>
</evidence>
<feature type="transmembrane region" description="Helical" evidence="7">
    <location>
        <begin position="83"/>
        <end position="102"/>
    </location>
</feature>
<dbReference type="GO" id="GO:0016020">
    <property type="term" value="C:membrane"/>
    <property type="evidence" value="ECO:0007669"/>
    <property type="project" value="UniProtKB-SubCell"/>
</dbReference>
<feature type="transmembrane region" description="Helical" evidence="7">
    <location>
        <begin position="57"/>
        <end position="76"/>
    </location>
</feature>
<evidence type="ECO:0000313" key="9">
    <source>
        <dbReference type="EMBL" id="GHC65576.1"/>
    </source>
</evidence>
<feature type="transmembrane region" description="Helical" evidence="7">
    <location>
        <begin position="172"/>
        <end position="192"/>
    </location>
</feature>
<dbReference type="GO" id="GO:0006508">
    <property type="term" value="P:proteolysis"/>
    <property type="evidence" value="ECO:0007669"/>
    <property type="project" value="UniProtKB-KW"/>
</dbReference>
<keyword evidence="9" id="KW-0645">Protease</keyword>
<dbReference type="PANTHER" id="PTHR43731">
    <property type="entry name" value="RHOMBOID PROTEASE"/>
    <property type="match status" value="1"/>
</dbReference>
<dbReference type="InterPro" id="IPR022764">
    <property type="entry name" value="Peptidase_S54_rhomboid_dom"/>
</dbReference>
<feature type="transmembrane region" description="Helical" evidence="7">
    <location>
        <begin position="148"/>
        <end position="166"/>
    </location>
</feature>
<dbReference type="PANTHER" id="PTHR43731:SF14">
    <property type="entry name" value="PRESENILIN-ASSOCIATED RHOMBOID-LIKE PROTEIN, MITOCHONDRIAL"/>
    <property type="match status" value="1"/>
</dbReference>
<evidence type="ECO:0000256" key="4">
    <source>
        <dbReference type="ARBA" id="ARBA00022801"/>
    </source>
</evidence>
<dbReference type="SUPFAM" id="SSF144091">
    <property type="entry name" value="Rhomboid-like"/>
    <property type="match status" value="1"/>
</dbReference>
<dbReference type="AlphaFoldDB" id="A0A918WNH6"/>
<comment type="caution">
    <text evidence="9">The sequence shown here is derived from an EMBL/GenBank/DDBJ whole genome shotgun (WGS) entry which is preliminary data.</text>
</comment>
<keyword evidence="5 7" id="KW-1133">Transmembrane helix</keyword>
<dbReference type="InterPro" id="IPR050925">
    <property type="entry name" value="Rhomboid_protease_S54"/>
</dbReference>
<organism evidence="9 10">
    <name type="scientific">Roseibacillus persicicus</name>
    <dbReference type="NCBI Taxonomy" id="454148"/>
    <lineage>
        <taxon>Bacteria</taxon>
        <taxon>Pseudomonadati</taxon>
        <taxon>Verrucomicrobiota</taxon>
        <taxon>Verrucomicrobiia</taxon>
        <taxon>Verrucomicrobiales</taxon>
        <taxon>Verrucomicrobiaceae</taxon>
        <taxon>Roseibacillus</taxon>
    </lineage>
</organism>
<protein>
    <submittedName>
        <fullName evidence="9">Rhomboid family intramembrane serine protease</fullName>
    </submittedName>
</protein>
<dbReference type="EMBL" id="BMXI01000019">
    <property type="protein sequence ID" value="GHC65576.1"/>
    <property type="molecule type" value="Genomic_DNA"/>
</dbReference>
<dbReference type="Pfam" id="PF01694">
    <property type="entry name" value="Rhomboid"/>
    <property type="match status" value="1"/>
</dbReference>
<proteinExistence type="inferred from homology"/>
<evidence type="ECO:0000259" key="8">
    <source>
        <dbReference type="Pfam" id="PF01694"/>
    </source>
</evidence>
<dbReference type="RefSeq" id="WP_189573535.1">
    <property type="nucleotide sequence ID" value="NZ_BMXI01000019.1"/>
</dbReference>
<dbReference type="GO" id="GO:0004252">
    <property type="term" value="F:serine-type endopeptidase activity"/>
    <property type="evidence" value="ECO:0007669"/>
    <property type="project" value="InterPro"/>
</dbReference>
<evidence type="ECO:0000256" key="5">
    <source>
        <dbReference type="ARBA" id="ARBA00022989"/>
    </source>
</evidence>
<keyword evidence="3 7" id="KW-0812">Transmembrane</keyword>
<dbReference type="InterPro" id="IPR035952">
    <property type="entry name" value="Rhomboid-like_sf"/>
</dbReference>
<comment type="subcellular location">
    <subcellularLocation>
        <location evidence="1">Membrane</location>
        <topology evidence="1">Multi-pass membrane protein</topology>
    </subcellularLocation>
</comment>
<reference evidence="9" key="2">
    <citation type="submission" date="2020-09" db="EMBL/GenBank/DDBJ databases">
        <authorList>
            <person name="Sun Q."/>
            <person name="Kim S."/>
        </authorList>
    </citation>
    <scope>NUCLEOTIDE SEQUENCE</scope>
    <source>
        <strain evidence="9">KCTC 12988</strain>
    </source>
</reference>
<evidence type="ECO:0000256" key="7">
    <source>
        <dbReference type="SAM" id="Phobius"/>
    </source>
</evidence>
<evidence type="ECO:0000256" key="1">
    <source>
        <dbReference type="ARBA" id="ARBA00004141"/>
    </source>
</evidence>
<keyword evidence="4" id="KW-0378">Hydrolase</keyword>
<reference evidence="9" key="1">
    <citation type="journal article" date="2014" name="Int. J. Syst. Evol. Microbiol.">
        <title>Complete genome sequence of Corynebacterium casei LMG S-19264T (=DSM 44701T), isolated from a smear-ripened cheese.</title>
        <authorList>
            <consortium name="US DOE Joint Genome Institute (JGI-PGF)"/>
            <person name="Walter F."/>
            <person name="Albersmeier A."/>
            <person name="Kalinowski J."/>
            <person name="Ruckert C."/>
        </authorList>
    </citation>
    <scope>NUCLEOTIDE SEQUENCE</scope>
    <source>
        <strain evidence="9">KCTC 12988</strain>
    </source>
</reference>
<feature type="domain" description="Peptidase S54 rhomboid" evidence="8">
    <location>
        <begin position="45"/>
        <end position="191"/>
    </location>
</feature>
<evidence type="ECO:0000256" key="3">
    <source>
        <dbReference type="ARBA" id="ARBA00022692"/>
    </source>
</evidence>
<dbReference type="Proteomes" id="UP000644507">
    <property type="component" value="Unassembled WGS sequence"/>
</dbReference>